<dbReference type="InterPro" id="IPR042848">
    <property type="entry name" value="Rpp38"/>
</dbReference>
<evidence type="ECO:0000256" key="10">
    <source>
        <dbReference type="ARBA" id="ARBA00068478"/>
    </source>
</evidence>
<dbReference type="GO" id="GO:0000172">
    <property type="term" value="C:ribonuclease MRP complex"/>
    <property type="evidence" value="ECO:0007669"/>
    <property type="project" value="InterPro"/>
</dbReference>
<reference evidence="13" key="3">
    <citation type="submission" date="2025-09" db="UniProtKB">
        <authorList>
            <consortium name="Ensembl"/>
        </authorList>
    </citation>
    <scope>IDENTIFICATION</scope>
</reference>
<keyword evidence="7" id="KW-0539">Nucleus</keyword>
<dbReference type="GO" id="GO:0001682">
    <property type="term" value="P:tRNA 5'-leader removal"/>
    <property type="evidence" value="ECO:0007669"/>
    <property type="project" value="Ensembl"/>
</dbReference>
<evidence type="ECO:0000256" key="1">
    <source>
        <dbReference type="ARBA" id="ARBA00004604"/>
    </source>
</evidence>
<dbReference type="FunFam" id="3.30.1330.30:FF:000042">
    <property type="entry name" value="Ribonuclease P protein subunit p38"/>
    <property type="match status" value="1"/>
</dbReference>
<organism evidence="13 14">
    <name type="scientific">Pan paniscus</name>
    <name type="common">Pygmy chimpanzee</name>
    <name type="synonym">Bonobo</name>
    <dbReference type="NCBI Taxonomy" id="9597"/>
    <lineage>
        <taxon>Eukaryota</taxon>
        <taxon>Metazoa</taxon>
        <taxon>Chordata</taxon>
        <taxon>Craniata</taxon>
        <taxon>Vertebrata</taxon>
        <taxon>Euteleostomi</taxon>
        <taxon>Mammalia</taxon>
        <taxon>Eutheria</taxon>
        <taxon>Euarchontoglires</taxon>
        <taxon>Primates</taxon>
        <taxon>Haplorrhini</taxon>
        <taxon>Catarrhini</taxon>
        <taxon>Hominidae</taxon>
        <taxon>Pan</taxon>
    </lineage>
</organism>
<gene>
    <name evidence="13" type="primary">RPP38</name>
</gene>
<evidence type="ECO:0000313" key="13">
    <source>
        <dbReference type="Ensembl" id="ENSPPAP00000037648.1"/>
    </source>
</evidence>
<dbReference type="STRING" id="9597.ENSPPAP00000037648"/>
<evidence type="ECO:0000256" key="7">
    <source>
        <dbReference type="ARBA" id="ARBA00023242"/>
    </source>
</evidence>
<evidence type="ECO:0000256" key="11">
    <source>
        <dbReference type="SAM" id="MobiDB-lite"/>
    </source>
</evidence>
<feature type="region of interest" description="Disordered" evidence="11">
    <location>
        <begin position="292"/>
        <end position="311"/>
    </location>
</feature>
<comment type="subcellular location">
    <subcellularLocation>
        <location evidence="1">Nucleus</location>
        <location evidence="1">Nucleolus</location>
    </subcellularLocation>
</comment>
<evidence type="ECO:0000256" key="6">
    <source>
        <dbReference type="ARBA" id="ARBA00022990"/>
    </source>
</evidence>
<evidence type="ECO:0000313" key="14">
    <source>
        <dbReference type="Proteomes" id="UP000240080"/>
    </source>
</evidence>
<dbReference type="OMA" id="NQQVSGW"/>
<reference evidence="13" key="2">
    <citation type="submission" date="2025-08" db="UniProtKB">
        <authorList>
            <consortium name="Ensembl"/>
        </authorList>
    </citation>
    <scope>IDENTIFICATION</scope>
</reference>
<dbReference type="PANTHER" id="PTHR46948">
    <property type="entry name" value="RIBONUCLEASE P PROTEIN SUBUNIT P38"/>
    <property type="match status" value="1"/>
</dbReference>
<dbReference type="GO" id="GO:0005655">
    <property type="term" value="C:nucleolar ribonuclease P complex"/>
    <property type="evidence" value="ECO:0007669"/>
    <property type="project" value="InterPro"/>
</dbReference>
<feature type="domain" description="Ribosomal protein eL8/eL30/eS12/Gadd45" evidence="12">
    <location>
        <begin position="133"/>
        <end position="213"/>
    </location>
</feature>
<keyword evidence="4" id="KW-0597">Phosphoprotein</keyword>
<feature type="compositionally biased region" description="Basic residues" evidence="11">
    <location>
        <begin position="298"/>
        <end position="311"/>
    </location>
</feature>
<dbReference type="EMBL" id="AJFE02110347">
    <property type="status" value="NOT_ANNOTATED_CDS"/>
    <property type="molecule type" value="Genomic_DNA"/>
</dbReference>
<dbReference type="Gene3D" id="3.30.1330.30">
    <property type="match status" value="1"/>
</dbReference>
<dbReference type="Ensembl" id="ENSPPAT00000060548.1">
    <property type="protein sequence ID" value="ENSPPAP00000037648.1"/>
    <property type="gene ID" value="ENSPPAG00000041577.1"/>
</dbReference>
<dbReference type="GeneTree" id="ENSGT00390000007526"/>
<dbReference type="InterPro" id="IPR004038">
    <property type="entry name" value="Ribosomal_eL8/eL30/eS12/Gad45"/>
</dbReference>
<dbReference type="InterPro" id="IPR029064">
    <property type="entry name" value="Ribosomal_eL30-like_sf"/>
</dbReference>
<keyword evidence="14" id="KW-1185">Reference proteome</keyword>
<evidence type="ECO:0000256" key="4">
    <source>
        <dbReference type="ARBA" id="ARBA00022553"/>
    </source>
</evidence>
<keyword evidence="3" id="KW-0698">rRNA processing</keyword>
<accession>A0A2R9C9M2</accession>
<comment type="subunit">
    <text evidence="9">Component of nuclear RNase P and RNase MRP ribonucleoproteins. RNase P consists of a catalytic RNA moiety and about 10 protein subunits; POP1, POP4, POP5, POP7, RPP14, RPP21, RPP25, RPP30, RPP38 and RPP40. Within the RNase P complex, POP1, POP7 and RPP25 form the 'finger' subcomplex, POP5, RPP14, RPP40 and homodimeric RPP30 form the 'palm' subcomplex, and RPP21, POP4 and RPP38 form the 'wrist' subcomplex. All subunits of the RNase P complex interact with the catalytic RNA. Several subunits of RNase P are also part of the RNase MRP complex. RNase MRP consists of a catalytic RNA moiety and about 8 protein subunits; POP1, POP7, RPP25, RPP30, RPP38, RPP40 and possibly also POP4 and POP5.</text>
</comment>
<evidence type="ECO:0000256" key="8">
    <source>
        <dbReference type="ARBA" id="ARBA00053284"/>
    </source>
</evidence>
<dbReference type="GO" id="GO:0033204">
    <property type="term" value="F:ribonuclease P RNA binding"/>
    <property type="evidence" value="ECO:0007669"/>
    <property type="project" value="Ensembl"/>
</dbReference>
<dbReference type="PANTHER" id="PTHR46948:SF1">
    <property type="entry name" value="RIBONUCLEASE P PROTEIN SUBUNIT P38"/>
    <property type="match status" value="1"/>
</dbReference>
<evidence type="ECO:0000256" key="5">
    <source>
        <dbReference type="ARBA" id="ARBA00022694"/>
    </source>
</evidence>
<reference evidence="13 14" key="1">
    <citation type="journal article" date="2012" name="Nature">
        <title>The bonobo genome compared with the chimpanzee and human genomes.</title>
        <authorList>
            <person name="Prufer K."/>
            <person name="Munch K."/>
            <person name="Hellmann I."/>
            <person name="Akagi K."/>
            <person name="Miller J.R."/>
            <person name="Walenz B."/>
            <person name="Koren S."/>
            <person name="Sutton G."/>
            <person name="Kodira C."/>
            <person name="Winer R."/>
            <person name="Knight J.R."/>
            <person name="Mullikin J.C."/>
            <person name="Meader S.J."/>
            <person name="Ponting C.P."/>
            <person name="Lunter G."/>
            <person name="Higashino S."/>
            <person name="Hobolth A."/>
            <person name="Dutheil J."/>
            <person name="Karakoc E."/>
            <person name="Alkan C."/>
            <person name="Sajjadian S."/>
            <person name="Catacchio C.R."/>
            <person name="Ventura M."/>
            <person name="Marques-Bonet T."/>
            <person name="Eichler E.E."/>
            <person name="Andre C."/>
            <person name="Atencia R."/>
            <person name="Mugisha L."/>
            <person name="Junhold J."/>
            <person name="Patterson N."/>
            <person name="Siebauer M."/>
            <person name="Good J.M."/>
            <person name="Fischer A."/>
            <person name="Ptak S.E."/>
            <person name="Lachmann M."/>
            <person name="Symer D.E."/>
            <person name="Mailund T."/>
            <person name="Schierup M.H."/>
            <person name="Andres A.M."/>
            <person name="Kelso J."/>
            <person name="Paabo S."/>
        </authorList>
    </citation>
    <scope>NUCLEOTIDE SEQUENCE [LARGE SCALE GENOMIC DNA]</scope>
</reference>
<dbReference type="Bgee" id="ENSPPAG00000041577">
    <property type="expression patterns" value="Expressed in testis and 6 other cell types or tissues"/>
</dbReference>
<name>A0A2R9C9M2_PANPA</name>
<protein>
    <recommendedName>
        <fullName evidence="10">Ribonuclease P protein subunit p38</fullName>
    </recommendedName>
</protein>
<dbReference type="GO" id="GO:0001650">
    <property type="term" value="C:fibrillar center"/>
    <property type="evidence" value="ECO:0007669"/>
    <property type="project" value="Ensembl"/>
</dbReference>
<proteinExistence type="inferred from homology"/>
<dbReference type="Proteomes" id="UP000240080">
    <property type="component" value="Chromosome 10"/>
</dbReference>
<keyword evidence="5" id="KW-0819">tRNA processing</keyword>
<comment type="similarity">
    <text evidence="2">Belongs to the eukaryotic ribosomal protein eL8 family.</text>
</comment>
<dbReference type="SUPFAM" id="SSF55315">
    <property type="entry name" value="L30e-like"/>
    <property type="match status" value="1"/>
</dbReference>
<dbReference type="GO" id="GO:0004526">
    <property type="term" value="F:ribonuclease P activity"/>
    <property type="evidence" value="ECO:0007669"/>
    <property type="project" value="Ensembl"/>
</dbReference>
<sequence length="311" mass="34964">MGKIKHYSPIVLSILKSLRRAFKIGIFKMAAAPQAPGRGSLRKTRPLVVKTSLNNPYIIRWSALESEDMHFILQTLEDRLKAIGLQKIEDKKKKNKTPFLKKESREKCSIAVDISENLKEKKTDAKQQVSGWTPAHVRKQLAIGVNEVTRALERSELLLVLVCKSVKPAMITSHLIQLSLSRSVPACQVPRLSERIAPVIGLKCVLALGFKKNTTDFVDEVRAIIPRVPSLSVPWLQDRIEDSGENLETEPLESQDRELLDTSFEDLSKPKRKLADGRQASVTLQPLKIKKLVPNPNKIRKPPKSKKATPK</sequence>
<evidence type="ECO:0000259" key="12">
    <source>
        <dbReference type="Pfam" id="PF01248"/>
    </source>
</evidence>
<keyword evidence="6" id="KW-0007">Acetylation</keyword>
<evidence type="ECO:0000256" key="3">
    <source>
        <dbReference type="ARBA" id="ARBA00022552"/>
    </source>
</evidence>
<dbReference type="GO" id="GO:0006364">
    <property type="term" value="P:rRNA processing"/>
    <property type="evidence" value="ECO:0007669"/>
    <property type="project" value="UniProtKB-KW"/>
</dbReference>
<comment type="function">
    <text evidence="8">Component of ribonuclease P, a ribonucleoprotein complex that generates mature tRNA molecules by cleaving their 5'-ends. Also a component of the MRP ribonuclease complex, which cleaves pre-rRNA sequences.</text>
</comment>
<evidence type="ECO:0000256" key="2">
    <source>
        <dbReference type="ARBA" id="ARBA00007337"/>
    </source>
</evidence>
<evidence type="ECO:0000256" key="9">
    <source>
        <dbReference type="ARBA" id="ARBA00065838"/>
    </source>
</evidence>
<dbReference type="EMBL" id="AJFE02110346">
    <property type="status" value="NOT_ANNOTATED_CDS"/>
    <property type="molecule type" value="Genomic_DNA"/>
</dbReference>
<dbReference type="Pfam" id="PF01248">
    <property type="entry name" value="Ribosomal_L7Ae"/>
    <property type="match status" value="1"/>
</dbReference>
<dbReference type="AlphaFoldDB" id="A0A2R9C9M2"/>